<dbReference type="Pfam" id="PF21836">
    <property type="entry name" value="DUF6895"/>
    <property type="match status" value="1"/>
</dbReference>
<accession>A0ABW6TXS6</accession>
<sequence>MTPSAPASAPAPAAIPAPVVAAARAMADRALSWLHAHRALGALPPGTTEELTDPDGVYKPLGETTLAASVILRDGMAGPGQLAAAQNLMDFTWLQLRKGDMLYERQLRHTLMTDPLEMYAHFVRCGYRHADMDRLLAHRIRLRSVHSVELLPNRRLAVANAARIAGLDHGEDFEALARATWLGATPEPWAINWITAYAMTHTVFHLTDWGGRPEGLPADLTAYVRTWLPVWIDIWREVRQWDLVAELLIVGACLSEPYCRPEDWEAMAALQHEDGLMPADGDPVDDDPVRRFKEHQHTTVVTAVAGSIALARAARAR</sequence>
<name>A0ABW6TXS6_9ACTN</name>
<evidence type="ECO:0000313" key="3">
    <source>
        <dbReference type="Proteomes" id="UP001602123"/>
    </source>
</evidence>
<dbReference type="InterPro" id="IPR054190">
    <property type="entry name" value="DUF6895"/>
</dbReference>
<organism evidence="2 3">
    <name type="scientific">Streptomyces nondiastaticus</name>
    <dbReference type="NCBI Taxonomy" id="3154512"/>
    <lineage>
        <taxon>Bacteria</taxon>
        <taxon>Bacillati</taxon>
        <taxon>Actinomycetota</taxon>
        <taxon>Actinomycetes</taxon>
        <taxon>Kitasatosporales</taxon>
        <taxon>Streptomycetaceae</taxon>
        <taxon>Streptomyces</taxon>
    </lineage>
</organism>
<evidence type="ECO:0000259" key="1">
    <source>
        <dbReference type="Pfam" id="PF21836"/>
    </source>
</evidence>
<dbReference type="Proteomes" id="UP001602123">
    <property type="component" value="Unassembled WGS sequence"/>
</dbReference>
<proteinExistence type="predicted"/>
<feature type="domain" description="DUF6895" evidence="1">
    <location>
        <begin position="27"/>
        <end position="306"/>
    </location>
</feature>
<keyword evidence="3" id="KW-1185">Reference proteome</keyword>
<comment type="caution">
    <text evidence="2">The sequence shown here is derived from an EMBL/GenBank/DDBJ whole genome shotgun (WGS) entry which is preliminary data.</text>
</comment>
<reference evidence="2 3" key="1">
    <citation type="submission" date="2024-10" db="EMBL/GenBank/DDBJ databases">
        <title>The Natural Products Discovery Center: Release of the First 8490 Sequenced Strains for Exploring Actinobacteria Biosynthetic Diversity.</title>
        <authorList>
            <person name="Kalkreuter E."/>
            <person name="Kautsar S.A."/>
            <person name="Yang D."/>
            <person name="Bader C.D."/>
            <person name="Teijaro C.N."/>
            <person name="Fluegel L."/>
            <person name="Davis C.M."/>
            <person name="Simpson J.R."/>
            <person name="Lauterbach L."/>
            <person name="Steele A.D."/>
            <person name="Gui C."/>
            <person name="Meng S."/>
            <person name="Li G."/>
            <person name="Viehrig K."/>
            <person name="Ye F."/>
            <person name="Su P."/>
            <person name="Kiefer A.F."/>
            <person name="Nichols A."/>
            <person name="Cepeda A.J."/>
            <person name="Yan W."/>
            <person name="Fan B."/>
            <person name="Jiang Y."/>
            <person name="Adhikari A."/>
            <person name="Zheng C.-J."/>
            <person name="Schuster L."/>
            <person name="Cowan T.M."/>
            <person name="Smanski M.J."/>
            <person name="Chevrette M.G."/>
            <person name="De Carvalho L.P.S."/>
            <person name="Shen B."/>
        </authorList>
    </citation>
    <scope>NUCLEOTIDE SEQUENCE [LARGE SCALE GENOMIC DNA]</scope>
    <source>
        <strain evidence="2 3">NPDC001650</strain>
    </source>
</reference>
<dbReference type="EMBL" id="JBIAUT010000003">
    <property type="protein sequence ID" value="MFF4217151.1"/>
    <property type="molecule type" value="Genomic_DNA"/>
</dbReference>
<protein>
    <submittedName>
        <fullName evidence="2">DUF6895 family protein</fullName>
    </submittedName>
</protein>
<dbReference type="RefSeq" id="WP_364892203.1">
    <property type="nucleotide sequence ID" value="NZ_JBFAUC010000001.1"/>
</dbReference>
<evidence type="ECO:0000313" key="2">
    <source>
        <dbReference type="EMBL" id="MFF4217151.1"/>
    </source>
</evidence>
<gene>
    <name evidence="2" type="ORF">ACFYZM_12870</name>
</gene>